<evidence type="ECO:0000256" key="2">
    <source>
        <dbReference type="ARBA" id="ARBA00004718"/>
    </source>
</evidence>
<dbReference type="UniPathway" id="UPA00886"/>
<feature type="domain" description="SP-RING-type" evidence="13">
    <location>
        <begin position="407"/>
        <end position="490"/>
    </location>
</feature>
<dbReference type="SUPFAM" id="SSF57903">
    <property type="entry name" value="FYVE/PHD zinc finger"/>
    <property type="match status" value="1"/>
</dbReference>
<dbReference type="GO" id="GO:0016925">
    <property type="term" value="P:protein sumoylation"/>
    <property type="evidence" value="ECO:0007669"/>
    <property type="project" value="UniProtKB-UniPathway"/>
</dbReference>
<evidence type="ECO:0000256" key="1">
    <source>
        <dbReference type="ARBA" id="ARBA00004123"/>
    </source>
</evidence>
<dbReference type="Pfam" id="PF25527">
    <property type="entry name" value="GBD-like_ZMIZ1_ZMIZ2"/>
    <property type="match status" value="1"/>
</dbReference>
<feature type="region of interest" description="Disordered" evidence="11">
    <location>
        <begin position="90"/>
        <end position="111"/>
    </location>
</feature>
<dbReference type="GO" id="GO:0005634">
    <property type="term" value="C:nucleus"/>
    <property type="evidence" value="ECO:0007669"/>
    <property type="project" value="UniProtKB-SubCell"/>
</dbReference>
<dbReference type="EMBL" id="SPLM01000145">
    <property type="protein sequence ID" value="TMW56786.1"/>
    <property type="molecule type" value="Genomic_DNA"/>
</dbReference>
<evidence type="ECO:0000256" key="7">
    <source>
        <dbReference type="ARBA" id="ARBA00022786"/>
    </source>
</evidence>
<evidence type="ECO:0000256" key="5">
    <source>
        <dbReference type="ARBA" id="ARBA00022723"/>
    </source>
</evidence>
<gene>
    <name evidence="14" type="ORF">Poli38472_006796</name>
</gene>
<keyword evidence="15" id="KW-1185">Reference proteome</keyword>
<dbReference type="AlphaFoldDB" id="A0A8K1C5F5"/>
<keyword evidence="7" id="KW-0833">Ubl conjugation pathway</keyword>
<evidence type="ECO:0000256" key="8">
    <source>
        <dbReference type="ARBA" id="ARBA00022833"/>
    </source>
</evidence>
<evidence type="ECO:0000256" key="4">
    <source>
        <dbReference type="ARBA" id="ARBA00022679"/>
    </source>
</evidence>
<organism evidence="14 15">
    <name type="scientific">Pythium oligandrum</name>
    <name type="common">Mycoparasitic fungus</name>
    <dbReference type="NCBI Taxonomy" id="41045"/>
    <lineage>
        <taxon>Eukaryota</taxon>
        <taxon>Sar</taxon>
        <taxon>Stramenopiles</taxon>
        <taxon>Oomycota</taxon>
        <taxon>Peronosporomycetes</taxon>
        <taxon>Pythiales</taxon>
        <taxon>Pythiaceae</taxon>
        <taxon>Pythium</taxon>
    </lineage>
</organism>
<protein>
    <recommendedName>
        <fullName evidence="16">Sumo ligase</fullName>
    </recommendedName>
</protein>
<dbReference type="SUPFAM" id="SSF68906">
    <property type="entry name" value="SAP domain"/>
    <property type="match status" value="1"/>
</dbReference>
<accession>A0A8K1C5F5</accession>
<dbReference type="InterPro" id="IPR011011">
    <property type="entry name" value="Znf_FYVE_PHD"/>
</dbReference>
<feature type="compositionally biased region" description="Low complexity" evidence="11">
    <location>
        <begin position="529"/>
        <end position="547"/>
    </location>
</feature>
<evidence type="ECO:0000313" key="14">
    <source>
        <dbReference type="EMBL" id="TMW56786.1"/>
    </source>
</evidence>
<dbReference type="CDD" id="cd16650">
    <property type="entry name" value="SP-RING_PIAS-like"/>
    <property type="match status" value="1"/>
</dbReference>
<dbReference type="Gene3D" id="2.60.120.780">
    <property type="entry name" value="PINIT domain"/>
    <property type="match status" value="1"/>
</dbReference>
<dbReference type="GO" id="GO:0008270">
    <property type="term" value="F:zinc ion binding"/>
    <property type="evidence" value="ECO:0007669"/>
    <property type="project" value="UniProtKB-KW"/>
</dbReference>
<evidence type="ECO:0000256" key="3">
    <source>
        <dbReference type="ARBA" id="ARBA00005383"/>
    </source>
</evidence>
<name>A0A8K1C5F5_PYTOL</name>
<dbReference type="OrthoDB" id="27975at2759"/>
<feature type="region of interest" description="Disordered" evidence="11">
    <location>
        <begin position="569"/>
        <end position="609"/>
    </location>
</feature>
<comment type="similarity">
    <text evidence="3">Belongs to the PIAS family.</text>
</comment>
<sequence>MRRAGPSRVQNIRSQLHVLRVRELQLVLADLNLPRSGRKQDLIERIATALEQFEAKATENASNQATAAFYTDQLNNGLRSVNAQMQGSWSNGHNRAPVSTNVTPPPTTPSPTNAYAPYPPTARGVMRPHHPAAYGQLPSAANYRMPQHPPPHVAPPIPVGAMAAVEVLRPSTPDALQGARCFCGIGSTLSGKVVTCLHCGLRVHARCHQLVTATTDEWYCEACRAELFDPFLIVSKTILPATFVRFNKSQAPFRIEYVVSDKDLNELYSKREQKPGAMTPGCRELQLRCFAVKEELATGTSWPTTSQISVNGFNLQITQRAPPGQSNPSKVLRELPTNVFPFSRVGRNVIEIRTIENPTIFAFTVQIVEFRDVNELVEEVKAASANITYDEARENVIKSFGGGDDDDEDAIIATCTMLSVRCPLGLCVITLPARGLHCKHLQCFDLKTFLQFNKKARSRAYRCTVCHNFIRATDLRIDPYFKQVLAEVEGEEELEEVEISPDASWKRRVTEDAVQPPPQKKVKQEVVEADTTTSAAATSNGQSSNGNLNDVAPGTSAFAPVEIDLSLSSDEDEGEDDEAGAGTNSATAAPSGDNDLQPASQSSNGTLSDDEVAILTVDNDIWETAPQAGTTQILNGLGPNPGMMPFPLDETIYPTFPAGNTVDLASNVYPMYNLPSVPATTNPYVWDGNDSTSAPTAVSTTGGRNESEVALAGAMASLSQNNTSSRPAASKPPTLSSFDVIDLLSDDE</sequence>
<dbReference type="InterPro" id="IPR038654">
    <property type="entry name" value="PINIT_sf"/>
</dbReference>
<evidence type="ECO:0000259" key="12">
    <source>
        <dbReference type="PROSITE" id="PS50800"/>
    </source>
</evidence>
<proteinExistence type="inferred from homology"/>
<dbReference type="InterPro" id="IPR001965">
    <property type="entry name" value="Znf_PHD"/>
</dbReference>
<evidence type="ECO:0000256" key="11">
    <source>
        <dbReference type="SAM" id="MobiDB-lite"/>
    </source>
</evidence>
<dbReference type="CDD" id="cd15489">
    <property type="entry name" value="PHD_SF"/>
    <property type="match status" value="1"/>
</dbReference>
<feature type="region of interest" description="Disordered" evidence="11">
    <location>
        <begin position="717"/>
        <end position="748"/>
    </location>
</feature>
<keyword evidence="5" id="KW-0479">Metal-binding</keyword>
<comment type="pathway">
    <text evidence="2">Protein modification; protein sumoylation.</text>
</comment>
<evidence type="ECO:0000259" key="13">
    <source>
        <dbReference type="PROSITE" id="PS51044"/>
    </source>
</evidence>
<dbReference type="InterPro" id="IPR057847">
    <property type="entry name" value="ZMIZ1/ZMIZ2_GBD-like"/>
</dbReference>
<dbReference type="SMART" id="SM00249">
    <property type="entry name" value="PHD"/>
    <property type="match status" value="1"/>
</dbReference>
<dbReference type="Gene3D" id="1.10.720.30">
    <property type="entry name" value="SAP domain"/>
    <property type="match status" value="1"/>
</dbReference>
<comment type="caution">
    <text evidence="14">The sequence shown here is derived from an EMBL/GenBank/DDBJ whole genome shotgun (WGS) entry which is preliminary data.</text>
</comment>
<dbReference type="Proteomes" id="UP000794436">
    <property type="component" value="Unassembled WGS sequence"/>
</dbReference>
<dbReference type="InterPro" id="IPR013083">
    <property type="entry name" value="Znf_RING/FYVE/PHD"/>
</dbReference>
<dbReference type="Gene3D" id="3.30.40.10">
    <property type="entry name" value="Zinc/RING finger domain, C3HC4 (zinc finger)"/>
    <property type="match status" value="2"/>
</dbReference>
<keyword evidence="9" id="KW-0539">Nucleus</keyword>
<dbReference type="Pfam" id="PF02037">
    <property type="entry name" value="SAP"/>
    <property type="match status" value="1"/>
</dbReference>
<evidence type="ECO:0000256" key="6">
    <source>
        <dbReference type="ARBA" id="ARBA00022771"/>
    </source>
</evidence>
<dbReference type="InterPro" id="IPR003034">
    <property type="entry name" value="SAP_dom"/>
</dbReference>
<evidence type="ECO:0000256" key="10">
    <source>
        <dbReference type="PROSITE-ProRule" id="PRU00452"/>
    </source>
</evidence>
<dbReference type="PROSITE" id="PS51044">
    <property type="entry name" value="ZF_SP_RING"/>
    <property type="match status" value="1"/>
</dbReference>
<feature type="compositionally biased region" description="Acidic residues" evidence="11">
    <location>
        <begin position="569"/>
        <end position="579"/>
    </location>
</feature>
<dbReference type="GO" id="GO:0061665">
    <property type="term" value="F:SUMO ligase activity"/>
    <property type="evidence" value="ECO:0007669"/>
    <property type="project" value="TreeGrafter"/>
</dbReference>
<dbReference type="SMART" id="SM00513">
    <property type="entry name" value="SAP"/>
    <property type="match status" value="1"/>
</dbReference>
<comment type="subcellular location">
    <subcellularLocation>
        <location evidence="1">Nucleus</location>
    </subcellularLocation>
</comment>
<keyword evidence="4" id="KW-0808">Transferase</keyword>
<dbReference type="PANTHER" id="PTHR10782">
    <property type="entry name" value="ZINC FINGER MIZ DOMAIN-CONTAINING PROTEIN"/>
    <property type="match status" value="1"/>
</dbReference>
<keyword evidence="6 10" id="KW-0863">Zinc-finger</keyword>
<evidence type="ECO:0000313" key="15">
    <source>
        <dbReference type="Proteomes" id="UP000794436"/>
    </source>
</evidence>
<feature type="region of interest" description="Disordered" evidence="11">
    <location>
        <begin position="508"/>
        <end position="555"/>
    </location>
</feature>
<evidence type="ECO:0000256" key="9">
    <source>
        <dbReference type="ARBA" id="ARBA00023242"/>
    </source>
</evidence>
<dbReference type="PANTHER" id="PTHR10782:SF4">
    <property type="entry name" value="TONALLI, ISOFORM E"/>
    <property type="match status" value="1"/>
</dbReference>
<feature type="compositionally biased region" description="Polar residues" evidence="11">
    <location>
        <begin position="597"/>
        <end position="607"/>
    </location>
</feature>
<dbReference type="InterPro" id="IPR004181">
    <property type="entry name" value="Znf_MIZ"/>
</dbReference>
<keyword evidence="8" id="KW-0862">Zinc</keyword>
<dbReference type="Pfam" id="PF02891">
    <property type="entry name" value="zf-MIZ"/>
    <property type="match status" value="1"/>
</dbReference>
<dbReference type="InterPro" id="IPR036361">
    <property type="entry name" value="SAP_dom_sf"/>
</dbReference>
<evidence type="ECO:0008006" key="16">
    <source>
        <dbReference type="Google" id="ProtNLM"/>
    </source>
</evidence>
<feature type="compositionally biased region" description="Polar residues" evidence="11">
    <location>
        <begin position="717"/>
        <end position="737"/>
    </location>
</feature>
<dbReference type="GO" id="GO:0000785">
    <property type="term" value="C:chromatin"/>
    <property type="evidence" value="ECO:0007669"/>
    <property type="project" value="TreeGrafter"/>
</dbReference>
<reference evidence="14" key="1">
    <citation type="submission" date="2019-03" db="EMBL/GenBank/DDBJ databases">
        <title>Long read genome sequence of the mycoparasitic Pythium oligandrum ATCC 38472 isolated from sugarbeet rhizosphere.</title>
        <authorList>
            <person name="Gaulin E."/>
        </authorList>
    </citation>
    <scope>NUCLEOTIDE SEQUENCE</scope>
    <source>
        <strain evidence="14">ATCC 38472_TT</strain>
    </source>
</reference>
<feature type="domain" description="SAP" evidence="12">
    <location>
        <begin position="16"/>
        <end position="50"/>
    </location>
</feature>
<dbReference type="PROSITE" id="PS50800">
    <property type="entry name" value="SAP"/>
    <property type="match status" value="1"/>
</dbReference>